<organism evidence="2 3">
    <name type="scientific">Polynucleobacter wuianus</name>
    <dbReference type="NCBI Taxonomy" id="1743168"/>
    <lineage>
        <taxon>Bacteria</taxon>
        <taxon>Pseudomonadati</taxon>
        <taxon>Pseudomonadota</taxon>
        <taxon>Betaproteobacteria</taxon>
        <taxon>Burkholderiales</taxon>
        <taxon>Burkholderiaceae</taxon>
        <taxon>Polynucleobacter</taxon>
    </lineage>
</organism>
<dbReference type="SUPFAM" id="SSF53254">
    <property type="entry name" value="Phosphoglycerate mutase-like"/>
    <property type="match status" value="1"/>
</dbReference>
<dbReference type="CDD" id="cd07040">
    <property type="entry name" value="HP"/>
    <property type="match status" value="1"/>
</dbReference>
<protein>
    <submittedName>
        <fullName evidence="2">Histidine phosphatase family protein</fullName>
    </submittedName>
</protein>
<dbReference type="Pfam" id="PF00300">
    <property type="entry name" value="His_Phos_1"/>
    <property type="match status" value="1"/>
</dbReference>
<evidence type="ECO:0000313" key="3">
    <source>
        <dbReference type="Proteomes" id="UP000078463"/>
    </source>
</evidence>
<keyword evidence="3" id="KW-1185">Reference proteome</keyword>
<accession>A0A191UIP9</accession>
<proteinExistence type="predicted"/>
<dbReference type="AlphaFoldDB" id="A0A191UIP9"/>
<dbReference type="KEGG" id="pwu:A8O14_09325"/>
<evidence type="ECO:0000256" key="1">
    <source>
        <dbReference type="SAM" id="SignalP"/>
    </source>
</evidence>
<evidence type="ECO:0000313" key="2">
    <source>
        <dbReference type="EMBL" id="ANJ00807.1"/>
    </source>
</evidence>
<dbReference type="OrthoDB" id="8685508at2"/>
<dbReference type="STRING" id="1743168.A8O14_09325"/>
<feature type="chain" id="PRO_5008248215" evidence="1">
    <location>
        <begin position="26"/>
        <end position="193"/>
    </location>
</feature>
<dbReference type="InterPro" id="IPR029033">
    <property type="entry name" value="His_PPase_superfam"/>
</dbReference>
<dbReference type="EMBL" id="CP015922">
    <property type="protein sequence ID" value="ANJ00807.1"/>
    <property type="molecule type" value="Genomic_DNA"/>
</dbReference>
<gene>
    <name evidence="2" type="ORF">A8O14_09325</name>
</gene>
<dbReference type="InterPro" id="IPR013078">
    <property type="entry name" value="His_Pase_superF_clade-1"/>
</dbReference>
<dbReference type="Proteomes" id="UP000078463">
    <property type="component" value="Chromosome"/>
</dbReference>
<keyword evidence="1" id="KW-0732">Signal</keyword>
<feature type="signal peptide" evidence="1">
    <location>
        <begin position="1"/>
        <end position="25"/>
    </location>
</feature>
<name>A0A191UIP9_9BURK</name>
<reference evidence="3" key="1">
    <citation type="submission" date="2016-05" db="EMBL/GenBank/DDBJ databases">
        <title>Polynucleobacter sp. QLW-P1FAT50C-4 genome.</title>
        <authorList>
            <person name="Hahn M.W."/>
        </authorList>
    </citation>
    <scope>NUCLEOTIDE SEQUENCE [LARGE SCALE GENOMIC DNA]</scope>
    <source>
        <strain evidence="3">QLW-P1FAT50C-4</strain>
    </source>
</reference>
<dbReference type="Gene3D" id="3.40.50.1240">
    <property type="entry name" value="Phosphoglycerate mutase-like"/>
    <property type="match status" value="1"/>
</dbReference>
<sequence length="193" mass="21240">MKLKKLITLLLVGPLLAFCTLSARANLANELNDGQHVLLMRHADAPGYGDPPGYQLDKCATQRNLGEKGKKQAIAIGQWLSSQGISSAKVFSSPWCRCLDTARPLNKGPVTITPVLGSFFDDMSLEKQQTQDLEKLIQTQLKENPKAPLILVTHHVNIQAYTGKVVNVGDMVLVKTDKKGKYLSHQIYPSPSY</sequence>